<gene>
    <name evidence="3" type="ORF">GUITHDRAFT_163421</name>
</gene>
<dbReference type="EnsemblProtists" id="EKX45076">
    <property type="protein sequence ID" value="EKX45076"/>
    <property type="gene ID" value="GUITHDRAFT_163421"/>
</dbReference>
<evidence type="ECO:0000313" key="4">
    <source>
        <dbReference type="EnsemblProtists" id="EKX45076"/>
    </source>
</evidence>
<dbReference type="eggNOG" id="ENOG502T1A7">
    <property type="taxonomic scope" value="Eukaryota"/>
</dbReference>
<reference evidence="5" key="2">
    <citation type="submission" date="2012-11" db="EMBL/GenBank/DDBJ databases">
        <authorList>
            <person name="Kuo A."/>
            <person name="Curtis B.A."/>
            <person name="Tanifuji G."/>
            <person name="Burki F."/>
            <person name="Gruber A."/>
            <person name="Irimia M."/>
            <person name="Maruyama S."/>
            <person name="Arias M.C."/>
            <person name="Ball S.G."/>
            <person name="Gile G.H."/>
            <person name="Hirakawa Y."/>
            <person name="Hopkins J.F."/>
            <person name="Rensing S.A."/>
            <person name="Schmutz J."/>
            <person name="Symeonidi A."/>
            <person name="Elias M."/>
            <person name="Eveleigh R.J."/>
            <person name="Herman E.K."/>
            <person name="Klute M.J."/>
            <person name="Nakayama T."/>
            <person name="Obornik M."/>
            <person name="Reyes-Prieto A."/>
            <person name="Armbrust E.V."/>
            <person name="Aves S.J."/>
            <person name="Beiko R.G."/>
            <person name="Coutinho P."/>
            <person name="Dacks J.B."/>
            <person name="Durnford D.G."/>
            <person name="Fast N.M."/>
            <person name="Green B.R."/>
            <person name="Grisdale C."/>
            <person name="Hempe F."/>
            <person name="Henrissat B."/>
            <person name="Hoppner M.P."/>
            <person name="Ishida K.-I."/>
            <person name="Kim E."/>
            <person name="Koreny L."/>
            <person name="Kroth P.G."/>
            <person name="Liu Y."/>
            <person name="Malik S.-B."/>
            <person name="Maier U.G."/>
            <person name="McRose D."/>
            <person name="Mock T."/>
            <person name="Neilson J.A."/>
            <person name="Onodera N.T."/>
            <person name="Poole A.M."/>
            <person name="Pritham E.J."/>
            <person name="Richards T.A."/>
            <person name="Rocap G."/>
            <person name="Roy S.W."/>
            <person name="Sarai C."/>
            <person name="Schaack S."/>
            <person name="Shirato S."/>
            <person name="Slamovits C.H."/>
            <person name="Spencer D.F."/>
            <person name="Suzuki S."/>
            <person name="Worden A.Z."/>
            <person name="Zauner S."/>
            <person name="Barry K."/>
            <person name="Bell C."/>
            <person name="Bharti A.K."/>
            <person name="Crow J.A."/>
            <person name="Grimwood J."/>
            <person name="Kramer R."/>
            <person name="Lindquist E."/>
            <person name="Lucas S."/>
            <person name="Salamov A."/>
            <person name="McFadden G.I."/>
            <person name="Lane C.E."/>
            <person name="Keeling P.J."/>
            <person name="Gray M.W."/>
            <person name="Grigoriev I.V."/>
            <person name="Archibald J.M."/>
        </authorList>
    </citation>
    <scope>NUCLEOTIDE SEQUENCE</scope>
    <source>
        <strain evidence="5">CCMP2712</strain>
    </source>
</reference>
<reference evidence="4" key="3">
    <citation type="submission" date="2015-06" db="UniProtKB">
        <authorList>
            <consortium name="EnsemblProtists"/>
        </authorList>
    </citation>
    <scope>IDENTIFICATION</scope>
</reference>
<evidence type="ECO:0000256" key="2">
    <source>
        <dbReference type="SAM" id="SignalP"/>
    </source>
</evidence>
<feature type="chain" id="PRO_5008771139" evidence="2">
    <location>
        <begin position="21"/>
        <end position="347"/>
    </location>
</feature>
<accession>L1J969</accession>
<proteinExistence type="predicted"/>
<keyword evidence="2" id="KW-0732">Signal</keyword>
<organism evidence="3">
    <name type="scientific">Guillardia theta (strain CCMP2712)</name>
    <name type="common">Cryptophyte</name>
    <dbReference type="NCBI Taxonomy" id="905079"/>
    <lineage>
        <taxon>Eukaryota</taxon>
        <taxon>Cryptophyceae</taxon>
        <taxon>Pyrenomonadales</taxon>
        <taxon>Geminigeraceae</taxon>
        <taxon>Guillardia</taxon>
    </lineage>
</organism>
<dbReference type="EMBL" id="JH993001">
    <property type="protein sequence ID" value="EKX45076.1"/>
    <property type="molecule type" value="Genomic_DNA"/>
</dbReference>
<dbReference type="PaxDb" id="55529-EKX45076"/>
<feature type="compositionally biased region" description="Polar residues" evidence="1">
    <location>
        <begin position="319"/>
        <end position="331"/>
    </location>
</feature>
<reference evidence="3 5" key="1">
    <citation type="journal article" date="2012" name="Nature">
        <title>Algal genomes reveal evolutionary mosaicism and the fate of nucleomorphs.</title>
        <authorList>
            <consortium name="DOE Joint Genome Institute"/>
            <person name="Curtis B.A."/>
            <person name="Tanifuji G."/>
            <person name="Burki F."/>
            <person name="Gruber A."/>
            <person name="Irimia M."/>
            <person name="Maruyama S."/>
            <person name="Arias M.C."/>
            <person name="Ball S.G."/>
            <person name="Gile G.H."/>
            <person name="Hirakawa Y."/>
            <person name="Hopkins J.F."/>
            <person name="Kuo A."/>
            <person name="Rensing S.A."/>
            <person name="Schmutz J."/>
            <person name="Symeonidi A."/>
            <person name="Elias M."/>
            <person name="Eveleigh R.J."/>
            <person name="Herman E.K."/>
            <person name="Klute M.J."/>
            <person name="Nakayama T."/>
            <person name="Obornik M."/>
            <person name="Reyes-Prieto A."/>
            <person name="Armbrust E.V."/>
            <person name="Aves S.J."/>
            <person name="Beiko R.G."/>
            <person name="Coutinho P."/>
            <person name="Dacks J.B."/>
            <person name="Durnford D.G."/>
            <person name="Fast N.M."/>
            <person name="Green B.R."/>
            <person name="Grisdale C.J."/>
            <person name="Hempel F."/>
            <person name="Henrissat B."/>
            <person name="Hoppner M.P."/>
            <person name="Ishida K."/>
            <person name="Kim E."/>
            <person name="Koreny L."/>
            <person name="Kroth P.G."/>
            <person name="Liu Y."/>
            <person name="Malik S.B."/>
            <person name="Maier U.G."/>
            <person name="McRose D."/>
            <person name="Mock T."/>
            <person name="Neilson J.A."/>
            <person name="Onodera N.T."/>
            <person name="Poole A.M."/>
            <person name="Pritham E.J."/>
            <person name="Richards T.A."/>
            <person name="Rocap G."/>
            <person name="Roy S.W."/>
            <person name="Sarai C."/>
            <person name="Schaack S."/>
            <person name="Shirato S."/>
            <person name="Slamovits C.H."/>
            <person name="Spencer D.F."/>
            <person name="Suzuki S."/>
            <person name="Worden A.Z."/>
            <person name="Zauner S."/>
            <person name="Barry K."/>
            <person name="Bell C."/>
            <person name="Bharti A.K."/>
            <person name="Crow J.A."/>
            <person name="Grimwood J."/>
            <person name="Kramer R."/>
            <person name="Lindquist E."/>
            <person name="Lucas S."/>
            <person name="Salamov A."/>
            <person name="McFadden G.I."/>
            <person name="Lane C.E."/>
            <person name="Keeling P.J."/>
            <person name="Gray M.W."/>
            <person name="Grigoriev I.V."/>
            <person name="Archibald J.M."/>
        </authorList>
    </citation>
    <scope>NUCLEOTIDE SEQUENCE</scope>
    <source>
        <strain evidence="3 5">CCMP2712</strain>
    </source>
</reference>
<keyword evidence="5" id="KW-1185">Reference proteome</keyword>
<dbReference type="OrthoDB" id="10546872at2759"/>
<dbReference type="HOGENOM" id="CLU_800354_0_0_1"/>
<evidence type="ECO:0000313" key="5">
    <source>
        <dbReference type="Proteomes" id="UP000011087"/>
    </source>
</evidence>
<protein>
    <submittedName>
        <fullName evidence="3 4">Uncharacterized protein</fullName>
    </submittedName>
</protein>
<dbReference type="RefSeq" id="XP_005832056.1">
    <property type="nucleotide sequence ID" value="XM_005831999.1"/>
</dbReference>
<dbReference type="Proteomes" id="UP000011087">
    <property type="component" value="Unassembled WGS sequence"/>
</dbReference>
<evidence type="ECO:0000256" key="1">
    <source>
        <dbReference type="SAM" id="MobiDB-lite"/>
    </source>
</evidence>
<feature type="signal peptide" evidence="2">
    <location>
        <begin position="1"/>
        <end position="20"/>
    </location>
</feature>
<name>L1J969_GUITC</name>
<dbReference type="KEGG" id="gtt:GUITHDRAFT_163421"/>
<feature type="region of interest" description="Disordered" evidence="1">
    <location>
        <begin position="292"/>
        <end position="311"/>
    </location>
</feature>
<feature type="region of interest" description="Disordered" evidence="1">
    <location>
        <begin position="319"/>
        <end position="347"/>
    </location>
</feature>
<evidence type="ECO:0000313" key="3">
    <source>
        <dbReference type="EMBL" id="EKX45076.1"/>
    </source>
</evidence>
<dbReference type="AlphaFoldDB" id="L1J969"/>
<dbReference type="GeneID" id="17301629"/>
<sequence length="347" mass="38467">MARCLEIALLLCACMAEGIAFMIPSVHAASHLLEMKGLRSQASRGVSLRMASILPEAAIKAVQEWNGAPKDCEYVCAASKTDATVMSDFFSQSLGGGKKDSQVVFVAPNCKSAGSKFDDMAKHLKSACGFSDLSVLESAPQPCFTFKRQLGPTSSQAARSTVSEQQVMNRVLDWFQNLMIYHIDNEEDFVEIGRILLSVKRYTVTPAEHQFELQQAFWKEVATLVEGGEGNTMMIASNFMLDDAEGFEKFVQTQLTDPLLKWASEGKELRLNCHHPKGPRQSPWPIIQIHSYDPPPPPSNEPGLDDVTFDDQLDWGTVSSQDLRNAKQSPGKTYPIEIDQNNFKDLK</sequence>